<proteinExistence type="predicted"/>
<protein>
    <submittedName>
        <fullName evidence="1">Reverse transcriptase</fullName>
    </submittedName>
</protein>
<name>A0A0P1B1C9_PLAHL</name>
<evidence type="ECO:0000313" key="2">
    <source>
        <dbReference type="Proteomes" id="UP000054928"/>
    </source>
</evidence>
<reference evidence="2" key="1">
    <citation type="submission" date="2014-09" db="EMBL/GenBank/DDBJ databases">
        <authorList>
            <person name="Sharma Rahul"/>
            <person name="Thines Marco"/>
        </authorList>
    </citation>
    <scope>NUCLEOTIDE SEQUENCE [LARGE SCALE GENOMIC DNA]</scope>
</reference>
<dbReference type="AlphaFoldDB" id="A0A0P1B1C9"/>
<organism evidence="1 2">
    <name type="scientific">Plasmopara halstedii</name>
    <name type="common">Downy mildew of sunflower</name>
    <dbReference type="NCBI Taxonomy" id="4781"/>
    <lineage>
        <taxon>Eukaryota</taxon>
        <taxon>Sar</taxon>
        <taxon>Stramenopiles</taxon>
        <taxon>Oomycota</taxon>
        <taxon>Peronosporomycetes</taxon>
        <taxon>Peronosporales</taxon>
        <taxon>Peronosporaceae</taxon>
        <taxon>Plasmopara</taxon>
    </lineage>
</organism>
<dbReference type="GO" id="GO:0003964">
    <property type="term" value="F:RNA-directed DNA polymerase activity"/>
    <property type="evidence" value="ECO:0007669"/>
    <property type="project" value="UniProtKB-KW"/>
</dbReference>
<evidence type="ECO:0000313" key="1">
    <source>
        <dbReference type="EMBL" id="CEG47142.1"/>
    </source>
</evidence>
<accession>A0A0P1B1C9</accession>
<dbReference type="EMBL" id="CCYD01002371">
    <property type="protein sequence ID" value="CEG47142.1"/>
    <property type="molecule type" value="Genomic_DNA"/>
</dbReference>
<keyword evidence="1" id="KW-0695">RNA-directed DNA polymerase</keyword>
<dbReference type="OrthoDB" id="109021at2759"/>
<dbReference type="Proteomes" id="UP000054928">
    <property type="component" value="Unassembled WGS sequence"/>
</dbReference>
<keyword evidence="1" id="KW-0808">Transferase</keyword>
<keyword evidence="1" id="KW-0548">Nucleotidyltransferase</keyword>
<dbReference type="GeneID" id="36398849"/>
<keyword evidence="2" id="KW-1185">Reference proteome</keyword>
<sequence length="124" mass="13521">MTVEDDGDVTLEATSAVDAFLELDELSFKEFDGILKAGDLAMAVIIRPYDVIKSFLLLDEAVLEASKKALNARSGSSILRNPLDPYHPLVKEFQNVVSEDPPSVIPPDRGVRHEIDLVLGTNTA</sequence>
<dbReference type="RefSeq" id="XP_024583511.1">
    <property type="nucleotide sequence ID" value="XM_024718076.1"/>
</dbReference>